<accession>A0A1I6YWE9</accession>
<dbReference type="OrthoDB" id="905690at2"/>
<dbReference type="PROSITE" id="PS51257">
    <property type="entry name" value="PROKAR_LIPOPROTEIN"/>
    <property type="match status" value="1"/>
</dbReference>
<dbReference type="AlphaFoldDB" id="A0A1I6YWE9"/>
<protein>
    <submittedName>
        <fullName evidence="1">Uncharacterized protein</fullName>
    </submittedName>
</protein>
<sequence length="314" mass="34171">MKNLKLVATILIGMAAFGCQEKEDTLVKDQNLPHEEIVYKSLDWDLMDANRISVNGRVSESPYRLELVSAEYITAPESDKAGQTVIFNDRGNKQLEFDFSPVAKLNGIADISYYVDQVRPGTDLDLSTKEAAIDRAAATWDAVSCSDFGLYKVAGLPLPIGIVAAQLGFPSVAGYIADVNHAGWMPASFFDFLAPDGSQFILGVTFTLLLVDENGDNVDTNGDGKLDVGLREIYYNDNFFWGDGDLVDVESIALHEMGHGLSQGHFGKAFIKKKGDIQFAPKAVMNASYTGVQTAIKGTDNGGHCSIWGDWPNQ</sequence>
<organism evidence="1 2">
    <name type="scientific">Algoriphagus locisalis</name>
    <dbReference type="NCBI Taxonomy" id="305507"/>
    <lineage>
        <taxon>Bacteria</taxon>
        <taxon>Pseudomonadati</taxon>
        <taxon>Bacteroidota</taxon>
        <taxon>Cytophagia</taxon>
        <taxon>Cytophagales</taxon>
        <taxon>Cyclobacteriaceae</taxon>
        <taxon>Algoriphagus</taxon>
    </lineage>
</organism>
<keyword evidence="2" id="KW-1185">Reference proteome</keyword>
<name>A0A1I6YWE9_9BACT</name>
<dbReference type="InterPro" id="IPR024079">
    <property type="entry name" value="MetalloPept_cat_dom_sf"/>
</dbReference>
<dbReference type="Gene3D" id="3.40.390.10">
    <property type="entry name" value="Collagenase (Catalytic Domain)"/>
    <property type="match status" value="1"/>
</dbReference>
<dbReference type="Proteomes" id="UP000199673">
    <property type="component" value="Unassembled WGS sequence"/>
</dbReference>
<proteinExistence type="predicted"/>
<gene>
    <name evidence="1" type="ORF">SAMN04489724_1272</name>
</gene>
<dbReference type="RefSeq" id="WP_091691801.1">
    <property type="nucleotide sequence ID" value="NZ_FPBF01000001.1"/>
</dbReference>
<evidence type="ECO:0000313" key="1">
    <source>
        <dbReference type="EMBL" id="SFT54853.1"/>
    </source>
</evidence>
<dbReference type="SUPFAM" id="SSF55486">
    <property type="entry name" value="Metalloproteases ('zincins'), catalytic domain"/>
    <property type="match status" value="1"/>
</dbReference>
<evidence type="ECO:0000313" key="2">
    <source>
        <dbReference type="Proteomes" id="UP000199673"/>
    </source>
</evidence>
<dbReference type="EMBL" id="FPBF01000001">
    <property type="protein sequence ID" value="SFT54853.1"/>
    <property type="molecule type" value="Genomic_DNA"/>
</dbReference>
<reference evidence="2" key="1">
    <citation type="submission" date="2016-10" db="EMBL/GenBank/DDBJ databases">
        <authorList>
            <person name="Varghese N."/>
            <person name="Submissions S."/>
        </authorList>
    </citation>
    <scope>NUCLEOTIDE SEQUENCE [LARGE SCALE GENOMIC DNA]</scope>
    <source>
        <strain evidence="2">DSM 23445</strain>
    </source>
</reference>
<dbReference type="GO" id="GO:0008237">
    <property type="term" value="F:metallopeptidase activity"/>
    <property type="evidence" value="ECO:0007669"/>
    <property type="project" value="InterPro"/>
</dbReference>